<evidence type="ECO:0000313" key="3">
    <source>
        <dbReference type="Proteomes" id="UP000245535"/>
    </source>
</evidence>
<protein>
    <recommendedName>
        <fullName evidence="4">Outer membrane beta-barrel porin/alpha-amylase</fullName>
    </recommendedName>
</protein>
<comment type="caution">
    <text evidence="2">The sequence shown here is derived from an EMBL/GenBank/DDBJ whole genome shotgun (WGS) entry which is preliminary data.</text>
</comment>
<name>A0A315Z6D9_SEDFL</name>
<reference evidence="2 3" key="1">
    <citation type="submission" date="2018-03" db="EMBL/GenBank/DDBJ databases">
        <title>Genomic Encyclopedia of Archaeal and Bacterial Type Strains, Phase II (KMG-II): from individual species to whole genera.</title>
        <authorList>
            <person name="Goeker M."/>
        </authorList>
    </citation>
    <scope>NUCLEOTIDE SEQUENCE [LARGE SCALE GENOMIC DNA]</scope>
    <source>
        <strain evidence="2 3">DSM 28229</strain>
    </source>
</reference>
<gene>
    <name evidence="2" type="ORF">BC781_107130</name>
</gene>
<dbReference type="Proteomes" id="UP000245535">
    <property type="component" value="Unassembled WGS sequence"/>
</dbReference>
<keyword evidence="1" id="KW-0732">Signal</keyword>
<dbReference type="AlphaFoldDB" id="A0A315Z6D9"/>
<dbReference type="RefSeq" id="WP_109621703.1">
    <property type="nucleotide sequence ID" value="NZ_QGDO01000007.1"/>
</dbReference>
<evidence type="ECO:0000313" key="2">
    <source>
        <dbReference type="EMBL" id="PWJ38540.1"/>
    </source>
</evidence>
<evidence type="ECO:0008006" key="4">
    <source>
        <dbReference type="Google" id="ProtNLM"/>
    </source>
</evidence>
<feature type="chain" id="PRO_5016403548" description="Outer membrane beta-barrel porin/alpha-amylase" evidence="1">
    <location>
        <begin position="25"/>
        <end position="274"/>
    </location>
</feature>
<dbReference type="EMBL" id="QGDO01000007">
    <property type="protein sequence ID" value="PWJ38540.1"/>
    <property type="molecule type" value="Genomic_DNA"/>
</dbReference>
<feature type="signal peptide" evidence="1">
    <location>
        <begin position="1"/>
        <end position="24"/>
    </location>
</feature>
<evidence type="ECO:0000256" key="1">
    <source>
        <dbReference type="SAM" id="SignalP"/>
    </source>
</evidence>
<proteinExistence type="predicted"/>
<accession>A0A315Z6D9</accession>
<organism evidence="2 3">
    <name type="scientific">Sediminitomix flava</name>
    <dbReference type="NCBI Taxonomy" id="379075"/>
    <lineage>
        <taxon>Bacteria</taxon>
        <taxon>Pseudomonadati</taxon>
        <taxon>Bacteroidota</taxon>
        <taxon>Cytophagia</taxon>
        <taxon>Cytophagales</taxon>
        <taxon>Flammeovirgaceae</taxon>
        <taxon>Sediminitomix</taxon>
    </lineage>
</organism>
<keyword evidence="3" id="KW-1185">Reference proteome</keyword>
<dbReference type="OrthoDB" id="9809066at2"/>
<sequence>MNKLLKSISLGLIISAFSFNFGFAQDGDEHSKAELAQKLANPVSNLISVPMMQYMDFGIGEHNGSRYQLQMQPVIPAKISDDINLITRAIIPIVSQHNVTGAGNTEAGLGDIVLSGFFSPSKMKNGFIWGVGPAFSIPTASNNMLGAQKFGVGPTAVALKQSKTLTYGALINQIWSVAGNSERSDISQLYIQPFVAHNWSSGGGVSAMIEYTQDWESKSADLWLTPSLTGITSLGNQKISFAVGPRFNLVAPENMKARFGMRGSVTFLFPTAKK</sequence>